<dbReference type="SUPFAM" id="SSF54897">
    <property type="entry name" value="Protease propeptides/inhibitors"/>
    <property type="match status" value="1"/>
</dbReference>
<feature type="compositionally biased region" description="Low complexity" evidence="8">
    <location>
        <begin position="236"/>
        <end position="249"/>
    </location>
</feature>
<dbReference type="SUPFAM" id="SSF52743">
    <property type="entry name" value="Subtilisin-like"/>
    <property type="match status" value="1"/>
</dbReference>
<dbReference type="InterPro" id="IPR050819">
    <property type="entry name" value="Tripeptidyl-peptidase_I"/>
</dbReference>
<evidence type="ECO:0000256" key="7">
    <source>
        <dbReference type="ARBA" id="ARBA00023145"/>
    </source>
</evidence>
<keyword evidence="6" id="KW-0106">Calcium</keyword>
<keyword evidence="3" id="KW-0479">Metal-binding</keyword>
<keyword evidence="2" id="KW-0645">Protease</keyword>
<dbReference type="PROSITE" id="PS51695">
    <property type="entry name" value="SEDOLISIN"/>
    <property type="match status" value="1"/>
</dbReference>
<evidence type="ECO:0000256" key="8">
    <source>
        <dbReference type="SAM" id="MobiDB-lite"/>
    </source>
</evidence>
<feature type="region of interest" description="Disordered" evidence="8">
    <location>
        <begin position="236"/>
        <end position="257"/>
    </location>
</feature>
<dbReference type="EMBL" id="JAAFYZ010000384">
    <property type="protein sequence ID" value="MBS2554489.1"/>
    <property type="molecule type" value="Genomic_DNA"/>
</dbReference>
<feature type="domain" description="Peptidase S53" evidence="9">
    <location>
        <begin position="161"/>
        <end position="576"/>
    </location>
</feature>
<dbReference type="InterPro" id="IPR023828">
    <property type="entry name" value="Peptidase_S8_Ser-AS"/>
</dbReference>
<comment type="cofactor">
    <cofactor evidence="1">
        <name>Ca(2+)</name>
        <dbReference type="ChEBI" id="CHEBI:29108"/>
    </cofactor>
</comment>
<reference evidence="10 11" key="1">
    <citation type="submission" date="2020-02" db="EMBL/GenBank/DDBJ databases">
        <title>Acidophilic actinobacteria isolated from forest soil.</title>
        <authorList>
            <person name="Golinska P."/>
        </authorList>
    </citation>
    <scope>NUCLEOTIDE SEQUENCE [LARGE SCALE GENOMIC DNA]</scope>
    <source>
        <strain evidence="10 11">NL8</strain>
    </source>
</reference>
<dbReference type="PROSITE" id="PS00138">
    <property type="entry name" value="SUBTILASE_SER"/>
    <property type="match status" value="1"/>
</dbReference>
<keyword evidence="5" id="KW-0720">Serine protease</keyword>
<proteinExistence type="predicted"/>
<protein>
    <submittedName>
        <fullName evidence="10">Peptidase S53</fullName>
    </submittedName>
</protein>
<evidence type="ECO:0000259" key="9">
    <source>
        <dbReference type="PROSITE" id="PS51695"/>
    </source>
</evidence>
<evidence type="ECO:0000256" key="6">
    <source>
        <dbReference type="ARBA" id="ARBA00022837"/>
    </source>
</evidence>
<dbReference type="Gene3D" id="3.40.50.200">
    <property type="entry name" value="Peptidase S8/S53 domain"/>
    <property type="match status" value="1"/>
</dbReference>
<dbReference type="PANTHER" id="PTHR14218:SF15">
    <property type="entry name" value="TRIPEPTIDYL-PEPTIDASE 1"/>
    <property type="match status" value="1"/>
</dbReference>
<dbReference type="InterPro" id="IPR030400">
    <property type="entry name" value="Sedolisin_dom"/>
</dbReference>
<dbReference type="InterPro" id="IPR036852">
    <property type="entry name" value="Peptidase_S8/S53_dom_sf"/>
</dbReference>
<evidence type="ECO:0000256" key="4">
    <source>
        <dbReference type="ARBA" id="ARBA00022801"/>
    </source>
</evidence>
<comment type="caution">
    <text evidence="10">The sequence shown here is derived from an EMBL/GenBank/DDBJ whole genome shotgun (WGS) entry which is preliminary data.</text>
</comment>
<evidence type="ECO:0000313" key="11">
    <source>
        <dbReference type="Proteomes" id="UP000730482"/>
    </source>
</evidence>
<name>A0ABS5L8P0_9ACTN</name>
<dbReference type="CDD" id="cd11377">
    <property type="entry name" value="Pro-peptidase_S53"/>
    <property type="match status" value="1"/>
</dbReference>
<accession>A0ABS5L8P0</accession>
<sequence>MSGSAQAAGASPAEQRNVQVWLTPDIAGATAFADSVSTPGGAGFHHYLSPNAYTARFGPSAAHAKAVSDWLSSVGMTQVRVSGGRDYVSAIGDPAKAQVPASLAPDVLGVTGIGEDGTPGAARAATSNQAAPACSQYWGQHVQSYQPAYQGLTKGSLPICGYSAAQLRAAYGATSANTGKGVTVALTEDSTPTAMFATLTDYAKANHLPAPRRDQFREVQGGAVCTSTGSTAATDRHAAAASAGSATSGPPVDDEAEMDSEAVYALAPDADQLMIVGGGCDQGLLDAALTVLTGDGNHPSATIESNSWQIPVGTEPAAVMHAIDLRAAAEGVGAYFASGDTPGLTMPASDPYATAVGGTTLGIGAHNKRVLETGWSSAQASLDNGTWTDSGISSAGGGTSPDYAQPAYQKGVVPASMSQIRVGDRTVTGRAVPDISADGDPDTGMLVGYIQQGTDAKPGPYQAEPNAGTSLATPLVAALVADAQQGRTTAFGFINPLLYRLSGTGAVRDVLPPAAATAQQDRDSYTPASDGLSPSVDVFGVTAPGAGQQVIAKGYDTLTGVGTPNGGAFIAGLRKAAGR</sequence>
<keyword evidence="11" id="KW-1185">Reference proteome</keyword>
<dbReference type="SMART" id="SM00944">
    <property type="entry name" value="Pro-kuma_activ"/>
    <property type="match status" value="1"/>
</dbReference>
<evidence type="ECO:0000256" key="1">
    <source>
        <dbReference type="ARBA" id="ARBA00001913"/>
    </source>
</evidence>
<keyword evidence="7" id="KW-0865">Zymogen</keyword>
<dbReference type="InterPro" id="IPR015366">
    <property type="entry name" value="S53_propep"/>
</dbReference>
<dbReference type="PANTHER" id="PTHR14218">
    <property type="entry name" value="PROTEASE S8 TRIPEPTIDYL PEPTIDASE I CLN2"/>
    <property type="match status" value="1"/>
</dbReference>
<organism evidence="10 11">
    <name type="scientific">Catenulispora pinistramenti</name>
    <dbReference type="NCBI Taxonomy" id="2705254"/>
    <lineage>
        <taxon>Bacteria</taxon>
        <taxon>Bacillati</taxon>
        <taxon>Actinomycetota</taxon>
        <taxon>Actinomycetes</taxon>
        <taxon>Catenulisporales</taxon>
        <taxon>Catenulisporaceae</taxon>
        <taxon>Catenulispora</taxon>
    </lineage>
</organism>
<keyword evidence="4" id="KW-0378">Hydrolase</keyword>
<evidence type="ECO:0000256" key="3">
    <source>
        <dbReference type="ARBA" id="ARBA00022723"/>
    </source>
</evidence>
<dbReference type="Pfam" id="PF09286">
    <property type="entry name" value="Pro-kuma_activ"/>
    <property type="match status" value="1"/>
</dbReference>
<evidence type="ECO:0000256" key="2">
    <source>
        <dbReference type="ARBA" id="ARBA00022670"/>
    </source>
</evidence>
<dbReference type="Proteomes" id="UP000730482">
    <property type="component" value="Unassembled WGS sequence"/>
</dbReference>
<evidence type="ECO:0000313" key="10">
    <source>
        <dbReference type="EMBL" id="MBS2554489.1"/>
    </source>
</evidence>
<gene>
    <name evidence="10" type="ORF">KGQ19_47310</name>
</gene>
<evidence type="ECO:0000256" key="5">
    <source>
        <dbReference type="ARBA" id="ARBA00022825"/>
    </source>
</evidence>